<protein>
    <submittedName>
        <fullName evidence="1">Uncharacterized protein</fullName>
    </submittedName>
</protein>
<name>A0A0W8FDZ7_9ZZZZ</name>
<proteinExistence type="predicted"/>
<comment type="caution">
    <text evidence="1">The sequence shown here is derived from an EMBL/GenBank/DDBJ whole genome shotgun (WGS) entry which is preliminary data.</text>
</comment>
<gene>
    <name evidence="1" type="ORF">ASZ90_011709</name>
</gene>
<organism evidence="1">
    <name type="scientific">hydrocarbon metagenome</name>
    <dbReference type="NCBI Taxonomy" id="938273"/>
    <lineage>
        <taxon>unclassified sequences</taxon>
        <taxon>metagenomes</taxon>
        <taxon>ecological metagenomes</taxon>
    </lineage>
</organism>
<dbReference type="AlphaFoldDB" id="A0A0W8FDZ7"/>
<dbReference type="EMBL" id="LNQE01001374">
    <property type="protein sequence ID" value="KUG18579.1"/>
    <property type="molecule type" value="Genomic_DNA"/>
</dbReference>
<reference evidence="1" key="1">
    <citation type="journal article" date="2015" name="Proc. Natl. Acad. Sci. U.S.A.">
        <title>Networks of energetic and metabolic interactions define dynamics in microbial communities.</title>
        <authorList>
            <person name="Embree M."/>
            <person name="Liu J.K."/>
            <person name="Al-Bassam M.M."/>
            <person name="Zengler K."/>
        </authorList>
    </citation>
    <scope>NUCLEOTIDE SEQUENCE</scope>
</reference>
<sequence length="38" mass="4249">MSLRGPKRKDLMPDPLYPYAAGKITGEYYARVSLGSMD</sequence>
<evidence type="ECO:0000313" key="1">
    <source>
        <dbReference type="EMBL" id="KUG18579.1"/>
    </source>
</evidence>
<accession>A0A0W8FDZ7</accession>